<proteinExistence type="predicted"/>
<reference evidence="1" key="1">
    <citation type="journal article" date="2015" name="Nature">
        <title>Complex archaea that bridge the gap between prokaryotes and eukaryotes.</title>
        <authorList>
            <person name="Spang A."/>
            <person name="Saw J.H."/>
            <person name="Jorgensen S.L."/>
            <person name="Zaremba-Niedzwiedzka K."/>
            <person name="Martijn J."/>
            <person name="Lind A.E."/>
            <person name="van Eijk R."/>
            <person name="Schleper C."/>
            <person name="Guy L."/>
            <person name="Ettema T.J."/>
        </authorList>
    </citation>
    <scope>NUCLEOTIDE SEQUENCE</scope>
</reference>
<feature type="non-terminal residue" evidence="1">
    <location>
        <position position="1054"/>
    </location>
</feature>
<protein>
    <recommendedName>
        <fullName evidence="2">Large polyvalent protein associated domain-containing protein</fullName>
    </recommendedName>
</protein>
<organism evidence="1">
    <name type="scientific">marine sediment metagenome</name>
    <dbReference type="NCBI Taxonomy" id="412755"/>
    <lineage>
        <taxon>unclassified sequences</taxon>
        <taxon>metagenomes</taxon>
        <taxon>ecological metagenomes</taxon>
    </lineage>
</organism>
<accession>A0A0F9JNT4</accession>
<name>A0A0F9JNT4_9ZZZZ</name>
<dbReference type="AlphaFoldDB" id="A0A0F9JNT4"/>
<sequence>MPNGEDVTEVEVTEPEFPSPFDKVQELFPGFKNLMISASQIRYRTGREVTRTRSRLDKLMLERETILSTPGVWHPGVRLAAKMALPRIDASIAEAQSLFNLAEDESNRADWRYTVVTIAPYELMDVRSEVRTVDDIRAAYPLAIFDDDDQAWLDDFFSKIEHLAAPTIPVKTPGEAADWLNRVLEPEKLALAPVHSLAVNELIKSFAIPAPDLPPGVTDKDVLAIMTELQFSDVDKQDIEDLHNFVLERREDFAEQSSMQLLLRSGLVDPEATQLTRAQWAWMAMTQPMLATLEGLETYFNALARPLSAWVIAQDPLRGTKYSSGWASELRQLQVDFMAYGEDSWSAWSKAFNESETNVIQKIIIETMFDPTSWIGLGIATKATAKIPHIGRWVGAFEAGWLEMWDTPFRGIRALIKKIPKTPGQASMSYARAAFASTRALVRKVTGKPLSKVTPEEFGTMMQDAIRAARQAPLEIHNPMVQVGSFALEHDFLAQSTMMRWIKELGSKRTYNMQLHHEIEGLFDQWWKRINREQIPGKILEKFELANSDTLLAKAGRMLTEYEDEIVAAATGRFSTDMSAKGMLDDLFKILMDSYMAKLRSPMYKFAKQGGMVTSWSRGVDRIVNNNLINWWDRHITAPMANNYLLFTNYGVFNVAETSMRSFLGGAEVWYPKASSPVDEFVRLGEGLGNFPYEFIEAQTRIGRLETAITVPGSGKTMVFERGRIPGITRELPGFIPEKEIAFPGGVAIGTKGFKLQVGNREYVVRSWQHWNDMFADIGTRQRAYYMIKKYKQYLHEVAPEETQAIDEIVEKYAGLLENAESLSARERRDLIRVLKQDAYVGPDEVLVHDVPITKAQANKALHRINKELDRMTDIYSPHKNMIRTGVLDGSAFKNTTKFIDDIAASAREFNLLDLTVQTEQLARFSRQFASVQPENFDEIARNLTYISDLFESIENRVADTRRIAQKRASSLKGVEKEKFHEGSWGQIEKFLDEAKSDIDYMTDLISRQANGEDFAMKWDDVVFEGLSDLEINNAKGWIDDLPMEMKSRLMKVM</sequence>
<comment type="caution">
    <text evidence="1">The sequence shown here is derived from an EMBL/GenBank/DDBJ whole genome shotgun (WGS) entry which is preliminary data.</text>
</comment>
<evidence type="ECO:0000313" key="1">
    <source>
        <dbReference type="EMBL" id="KKM64096.1"/>
    </source>
</evidence>
<gene>
    <name evidence="1" type="ORF">LCGC14_1504830</name>
</gene>
<evidence type="ECO:0008006" key="2">
    <source>
        <dbReference type="Google" id="ProtNLM"/>
    </source>
</evidence>
<dbReference type="EMBL" id="LAZR01010970">
    <property type="protein sequence ID" value="KKM64096.1"/>
    <property type="molecule type" value="Genomic_DNA"/>
</dbReference>